<accession>A0A4Y8PYJ7</accession>
<evidence type="ECO:0008006" key="3">
    <source>
        <dbReference type="Google" id="ProtNLM"/>
    </source>
</evidence>
<dbReference type="OrthoDB" id="2731238at2"/>
<dbReference type="AlphaFoldDB" id="A0A4Y8PYJ7"/>
<sequence length="282" mass="33190">MEEVKVSIDRIVVDFTNVHWTFFNPLRQRLCDYYNAAFYVKDKGFKYRVRVREGKHWAYLSYQLVYARMARKHTLRLECPPDSLVHFQSWISVIGNHATEILYVRSDVAFDIPLLLSELFVLSLTGRNMKKRKGTFYSNKSHQRQVAGYCRVYDKKVELLQRQGVRIEGELTRFEIVYKPDEKIPMSVLVQFPPQFNRLYLCSQVVGLERMKPKLQQRVNGLMSGELEQKQVTGYYRREIEKQVRQRPTLDFDRVAEEQWEDVITIPCAILGGVVSKVPVAL</sequence>
<name>A0A4Y8PYJ7_9BACL</name>
<protein>
    <recommendedName>
        <fullName evidence="3">Replication initiation factor family protein</fullName>
    </recommendedName>
</protein>
<dbReference type="RefSeq" id="WP_134754432.1">
    <property type="nucleotide sequence ID" value="NZ_MYFO02000005.1"/>
</dbReference>
<dbReference type="EMBL" id="MYFO01000021">
    <property type="protein sequence ID" value="TFE86039.1"/>
    <property type="molecule type" value="Genomic_DNA"/>
</dbReference>
<gene>
    <name evidence="1" type="ORF">B5M42_15545</name>
</gene>
<comment type="caution">
    <text evidence="1">The sequence shown here is derived from an EMBL/GenBank/DDBJ whole genome shotgun (WGS) entry which is preliminary data.</text>
</comment>
<dbReference type="Proteomes" id="UP000298246">
    <property type="component" value="Unassembled WGS sequence"/>
</dbReference>
<organism evidence="1 2">
    <name type="scientific">Paenibacillus athensensis</name>
    <dbReference type="NCBI Taxonomy" id="1967502"/>
    <lineage>
        <taxon>Bacteria</taxon>
        <taxon>Bacillati</taxon>
        <taxon>Bacillota</taxon>
        <taxon>Bacilli</taxon>
        <taxon>Bacillales</taxon>
        <taxon>Paenibacillaceae</taxon>
        <taxon>Paenibacillus</taxon>
    </lineage>
</organism>
<keyword evidence="2" id="KW-1185">Reference proteome</keyword>
<evidence type="ECO:0000313" key="1">
    <source>
        <dbReference type="EMBL" id="TFE86039.1"/>
    </source>
</evidence>
<evidence type="ECO:0000313" key="2">
    <source>
        <dbReference type="Proteomes" id="UP000298246"/>
    </source>
</evidence>
<proteinExistence type="predicted"/>
<reference evidence="1 2" key="1">
    <citation type="submission" date="2017-03" db="EMBL/GenBank/DDBJ databases">
        <title>Isolation of Levoglucosan Utilizing Bacteria.</title>
        <authorList>
            <person name="Arya A.S."/>
        </authorList>
    </citation>
    <scope>NUCLEOTIDE SEQUENCE [LARGE SCALE GENOMIC DNA]</scope>
    <source>
        <strain evidence="1 2">MEC069</strain>
    </source>
</reference>